<feature type="domain" description="Tyr recombinase" evidence="4">
    <location>
        <begin position="198"/>
        <end position="365"/>
    </location>
</feature>
<evidence type="ECO:0000313" key="5">
    <source>
        <dbReference type="EMBL" id="VYT46451.1"/>
    </source>
</evidence>
<keyword evidence="3" id="KW-0233">DNA recombination</keyword>
<name>A0A6N2WXE9_BACUN</name>
<evidence type="ECO:0000256" key="1">
    <source>
        <dbReference type="ARBA" id="ARBA00008857"/>
    </source>
</evidence>
<dbReference type="InterPro" id="IPR010998">
    <property type="entry name" value="Integrase_recombinase_N"/>
</dbReference>
<dbReference type="Pfam" id="PF13102">
    <property type="entry name" value="Phage_int_SAM_5"/>
    <property type="match status" value="1"/>
</dbReference>
<dbReference type="CDD" id="cd01185">
    <property type="entry name" value="INTN1_C_like"/>
    <property type="match status" value="1"/>
</dbReference>
<proteinExistence type="inferred from homology"/>
<dbReference type="Pfam" id="PF00589">
    <property type="entry name" value="Phage_integrase"/>
    <property type="match status" value="1"/>
</dbReference>
<dbReference type="SUPFAM" id="SSF56349">
    <property type="entry name" value="DNA breaking-rejoining enzymes"/>
    <property type="match status" value="1"/>
</dbReference>
<dbReference type="AlphaFoldDB" id="A0A6N2WXE9"/>
<dbReference type="GO" id="GO:0015074">
    <property type="term" value="P:DNA integration"/>
    <property type="evidence" value="ECO:0007669"/>
    <property type="project" value="InterPro"/>
</dbReference>
<dbReference type="InterPro" id="IPR013762">
    <property type="entry name" value="Integrase-like_cat_sf"/>
</dbReference>
<sequence>MSNICKTVNLYTRKIKGGKMLSYFLDYYPGYRDETTNKVLRHESLGIYIYAHPKTQREKDYNARLSEKAEALRCRRYEEIINERYEFFDRNKLNGSFIDYFKKYAGKKNSRYEQTFLHFNRFTGGKCTFAEITVELCNKFLEYLRTTHQVIHTKRKLHTNTIASYWSAFLGTLHAAHRDREIKENPCPYLERAESIPTDKVGLSAEELIRLSETPCEVPVLKTAFLFSCLTGLRKSDVKTFSWDMIQPEADGTLYITTRMQKTKQIVHNPIGDEALALIDSDTREGLVFPGFKDNMTQTPLKQWLKTAGITKNITYHSSRHTYCTLQLEAGTDSRTVQELVGHKNLATTQQYLDSVDSRKKEAANRITLKRMTE</sequence>
<evidence type="ECO:0000256" key="2">
    <source>
        <dbReference type="ARBA" id="ARBA00023125"/>
    </source>
</evidence>
<dbReference type="InterPro" id="IPR011010">
    <property type="entry name" value="DNA_brk_join_enz"/>
</dbReference>
<dbReference type="Gene3D" id="1.10.443.10">
    <property type="entry name" value="Intergrase catalytic core"/>
    <property type="match status" value="1"/>
</dbReference>
<accession>A0A6N2WXE9</accession>
<dbReference type="GO" id="GO:0003677">
    <property type="term" value="F:DNA binding"/>
    <property type="evidence" value="ECO:0007669"/>
    <property type="project" value="UniProtKB-KW"/>
</dbReference>
<comment type="similarity">
    <text evidence="1">Belongs to the 'phage' integrase family.</text>
</comment>
<dbReference type="InterPro" id="IPR050090">
    <property type="entry name" value="Tyrosine_recombinase_XerCD"/>
</dbReference>
<dbReference type="InterPro" id="IPR002104">
    <property type="entry name" value="Integrase_catalytic"/>
</dbReference>
<dbReference type="GO" id="GO:0006310">
    <property type="term" value="P:DNA recombination"/>
    <property type="evidence" value="ECO:0007669"/>
    <property type="project" value="UniProtKB-KW"/>
</dbReference>
<keyword evidence="2" id="KW-0238">DNA-binding</keyword>
<gene>
    <name evidence="5" type="primary">xerC_1</name>
    <name evidence="5" type="ORF">BULFYP32_00176</name>
</gene>
<dbReference type="EMBL" id="CACRTC010000045">
    <property type="protein sequence ID" value="VYT46451.1"/>
    <property type="molecule type" value="Genomic_DNA"/>
</dbReference>
<evidence type="ECO:0000259" key="4">
    <source>
        <dbReference type="PROSITE" id="PS51898"/>
    </source>
</evidence>
<evidence type="ECO:0000256" key="3">
    <source>
        <dbReference type="ARBA" id="ARBA00023172"/>
    </source>
</evidence>
<dbReference type="RefSeq" id="WP_156737544.1">
    <property type="nucleotide sequence ID" value="NZ_CACRTC010000045.1"/>
</dbReference>
<protein>
    <submittedName>
        <fullName evidence="5">Tyrosine recombinase XerC</fullName>
    </submittedName>
</protein>
<dbReference type="PANTHER" id="PTHR30349:SF64">
    <property type="entry name" value="PROPHAGE INTEGRASE INTD-RELATED"/>
    <property type="match status" value="1"/>
</dbReference>
<organism evidence="5">
    <name type="scientific">Bacteroides uniformis</name>
    <dbReference type="NCBI Taxonomy" id="820"/>
    <lineage>
        <taxon>Bacteria</taxon>
        <taxon>Pseudomonadati</taxon>
        <taxon>Bacteroidota</taxon>
        <taxon>Bacteroidia</taxon>
        <taxon>Bacteroidales</taxon>
        <taxon>Bacteroidaceae</taxon>
        <taxon>Bacteroides</taxon>
    </lineage>
</organism>
<dbReference type="PANTHER" id="PTHR30349">
    <property type="entry name" value="PHAGE INTEGRASE-RELATED"/>
    <property type="match status" value="1"/>
</dbReference>
<dbReference type="Gene3D" id="1.10.150.130">
    <property type="match status" value="1"/>
</dbReference>
<reference evidence="5" key="1">
    <citation type="submission" date="2019-11" db="EMBL/GenBank/DDBJ databases">
        <authorList>
            <person name="Feng L."/>
        </authorList>
    </citation>
    <scope>NUCLEOTIDE SEQUENCE</scope>
    <source>
        <strain evidence="5">BuniformisLFYP32</strain>
    </source>
</reference>
<dbReference type="InterPro" id="IPR025269">
    <property type="entry name" value="SAM-like_dom"/>
</dbReference>
<dbReference type="PROSITE" id="PS51898">
    <property type="entry name" value="TYR_RECOMBINASE"/>
    <property type="match status" value="1"/>
</dbReference>